<dbReference type="SUPFAM" id="SSF53649">
    <property type="entry name" value="Alkaline phosphatase-like"/>
    <property type="match status" value="1"/>
</dbReference>
<comment type="caution">
    <text evidence="8">The sequence shown here is derived from an EMBL/GenBank/DDBJ whole genome shotgun (WGS) entry which is preliminary data.</text>
</comment>
<dbReference type="InterPro" id="IPR000917">
    <property type="entry name" value="Sulfatase_N"/>
</dbReference>
<dbReference type="Proteomes" id="UP001642483">
    <property type="component" value="Unassembled WGS sequence"/>
</dbReference>
<comment type="similarity">
    <text evidence="2">Belongs to the sulfatase family.</text>
</comment>
<sequence>MSIAFCLGGDMMNCNVFVVLFIWLSVIQSTLSVVSSLKTEASIKRPNVLFLVIDDLRPALGCYDYPKVISPNIDQLASRSVLFENAHVQQTVCGPSRTSFLTSRRPDTTRLYDFGSYWRTHAGNFTSLPQHFKENGYFTYSIGKVFHPGICSNHNDDYPLSWSKPAYHPSTQAYMMAKVCPDADGKRYMNLLCPVDVSTQPEGSLPDIQSSEHAVDMLKEFQADSSEQPFFLAVGFHKPHIPYKFPKDFLKLYPLKEIDLAPNPFKPIGLPDVAFAPYHRLRIRHDFGLLNVSFPYGPVPETFQKRIRQHYYSSVSYTDSRVGIVLNQLEESGFANNTIIVLLGDHGWSLGEHAEWCKYENFEVVTRIPLMVHMPGMTDINLTNEKKFPFQDVLKSGSSQRYKIERGPRSTALVEAVDVFPTLAELAGLKVPPTCPLDTLKVDFCTEGASLAKVMMKSAQKTFLKVKKLSSKDMSGDNEDWKDAVFSQYPRPSVHPQWSSDLPDLKDIKIMGYTMRTRHHRYTEWVAFNPATFQADFNSVYARELYLRDSDPLEVYNVGNLPMYEDLVMKMRKKLIAGWREALPK</sequence>
<evidence type="ECO:0000256" key="2">
    <source>
        <dbReference type="ARBA" id="ARBA00008779"/>
    </source>
</evidence>
<comment type="cofactor">
    <cofactor evidence="1">
        <name>Ca(2+)</name>
        <dbReference type="ChEBI" id="CHEBI:29108"/>
    </cofactor>
</comment>
<evidence type="ECO:0000256" key="4">
    <source>
        <dbReference type="ARBA" id="ARBA00022729"/>
    </source>
</evidence>
<keyword evidence="4" id="KW-0732">Signal</keyword>
<reference evidence="8 9" key="1">
    <citation type="submission" date="2024-02" db="EMBL/GenBank/DDBJ databases">
        <authorList>
            <person name="Daric V."/>
            <person name="Darras S."/>
        </authorList>
    </citation>
    <scope>NUCLEOTIDE SEQUENCE [LARGE SCALE GENOMIC DNA]</scope>
</reference>
<evidence type="ECO:0000256" key="6">
    <source>
        <dbReference type="ARBA" id="ARBA00022837"/>
    </source>
</evidence>
<dbReference type="PANTHER" id="PTHR45953">
    <property type="entry name" value="IDURONATE 2-SULFATASE"/>
    <property type="match status" value="1"/>
</dbReference>
<dbReference type="Gene3D" id="3.40.720.10">
    <property type="entry name" value="Alkaline Phosphatase, subunit A"/>
    <property type="match status" value="1"/>
</dbReference>
<accession>A0ABP0G3I7</accession>
<evidence type="ECO:0000313" key="9">
    <source>
        <dbReference type="Proteomes" id="UP001642483"/>
    </source>
</evidence>
<name>A0ABP0G3I7_CLALP</name>
<protein>
    <recommendedName>
        <fullName evidence="7">Sulfatase N-terminal domain-containing protein</fullName>
    </recommendedName>
</protein>
<keyword evidence="6" id="KW-0106">Calcium</keyword>
<gene>
    <name evidence="8" type="ORF">CVLEPA_LOCUS18343</name>
</gene>
<evidence type="ECO:0000259" key="7">
    <source>
        <dbReference type="Pfam" id="PF00884"/>
    </source>
</evidence>
<keyword evidence="5" id="KW-0378">Hydrolase</keyword>
<dbReference type="InterPro" id="IPR035874">
    <property type="entry name" value="IDS"/>
</dbReference>
<evidence type="ECO:0000256" key="1">
    <source>
        <dbReference type="ARBA" id="ARBA00001913"/>
    </source>
</evidence>
<dbReference type="CDD" id="cd16030">
    <property type="entry name" value="iduronate-2-sulfatase"/>
    <property type="match status" value="1"/>
</dbReference>
<evidence type="ECO:0000256" key="3">
    <source>
        <dbReference type="ARBA" id="ARBA00022723"/>
    </source>
</evidence>
<feature type="domain" description="Sulfatase N-terminal" evidence="7">
    <location>
        <begin position="46"/>
        <end position="428"/>
    </location>
</feature>
<dbReference type="EMBL" id="CAWYQH010000102">
    <property type="protein sequence ID" value="CAK8686409.1"/>
    <property type="molecule type" value="Genomic_DNA"/>
</dbReference>
<evidence type="ECO:0000256" key="5">
    <source>
        <dbReference type="ARBA" id="ARBA00022801"/>
    </source>
</evidence>
<dbReference type="InterPro" id="IPR024607">
    <property type="entry name" value="Sulfatase_CS"/>
</dbReference>
<dbReference type="InterPro" id="IPR017850">
    <property type="entry name" value="Alkaline_phosphatase_core_sf"/>
</dbReference>
<dbReference type="Pfam" id="PF00884">
    <property type="entry name" value="Sulfatase"/>
    <property type="match status" value="1"/>
</dbReference>
<dbReference type="PANTHER" id="PTHR45953:SF1">
    <property type="entry name" value="IDURONATE 2-SULFATASE"/>
    <property type="match status" value="1"/>
</dbReference>
<evidence type="ECO:0000313" key="8">
    <source>
        <dbReference type="EMBL" id="CAK8686409.1"/>
    </source>
</evidence>
<organism evidence="8 9">
    <name type="scientific">Clavelina lepadiformis</name>
    <name type="common">Light-bulb sea squirt</name>
    <name type="synonym">Ascidia lepadiformis</name>
    <dbReference type="NCBI Taxonomy" id="159417"/>
    <lineage>
        <taxon>Eukaryota</taxon>
        <taxon>Metazoa</taxon>
        <taxon>Chordata</taxon>
        <taxon>Tunicata</taxon>
        <taxon>Ascidiacea</taxon>
        <taxon>Aplousobranchia</taxon>
        <taxon>Clavelinidae</taxon>
        <taxon>Clavelina</taxon>
    </lineage>
</organism>
<keyword evidence="9" id="KW-1185">Reference proteome</keyword>
<proteinExistence type="inferred from homology"/>
<dbReference type="PROSITE" id="PS00149">
    <property type="entry name" value="SULFATASE_2"/>
    <property type="match status" value="1"/>
</dbReference>
<keyword evidence="3" id="KW-0479">Metal-binding</keyword>